<reference evidence="13" key="1">
    <citation type="submission" date="2016-11" db="EMBL/GenBank/DDBJ databases">
        <authorList>
            <person name="Varghese N."/>
            <person name="Submissions S."/>
        </authorList>
    </citation>
    <scope>NUCLEOTIDE SEQUENCE [LARGE SCALE GENOMIC DNA]</scope>
    <source>
        <strain evidence="13">DSM 15292</strain>
    </source>
</reference>
<dbReference type="InterPro" id="IPR014017">
    <property type="entry name" value="DNA_helicase_UvrD-like_C"/>
</dbReference>
<accession>A0A1N6EJL1</accession>
<evidence type="ECO:0000256" key="9">
    <source>
        <dbReference type="PROSITE-ProRule" id="PRU00560"/>
    </source>
</evidence>
<keyword evidence="1 9" id="KW-0547">Nucleotide-binding</keyword>
<keyword evidence="2 9" id="KW-0378">Hydrolase</keyword>
<evidence type="ECO:0000256" key="3">
    <source>
        <dbReference type="ARBA" id="ARBA00022806"/>
    </source>
</evidence>
<dbReference type="GO" id="GO:0043138">
    <property type="term" value="F:3'-5' DNA helicase activity"/>
    <property type="evidence" value="ECO:0007669"/>
    <property type="project" value="UniProtKB-EC"/>
</dbReference>
<keyword evidence="13" id="KW-1185">Reference proteome</keyword>
<feature type="binding site" evidence="9">
    <location>
        <begin position="11"/>
        <end position="18"/>
    </location>
    <ligand>
        <name>ATP</name>
        <dbReference type="ChEBI" id="CHEBI:30616"/>
    </ligand>
</feature>
<dbReference type="GO" id="GO:0003677">
    <property type="term" value="F:DNA binding"/>
    <property type="evidence" value="ECO:0007669"/>
    <property type="project" value="InterPro"/>
</dbReference>
<protein>
    <recommendedName>
        <fullName evidence="7">DNA 3'-5' helicase</fullName>
        <ecNumber evidence="7">5.6.2.4</ecNumber>
    </recommendedName>
</protein>
<dbReference type="InterPro" id="IPR027417">
    <property type="entry name" value="P-loop_NTPase"/>
</dbReference>
<dbReference type="GO" id="GO:0005524">
    <property type="term" value="F:ATP binding"/>
    <property type="evidence" value="ECO:0007669"/>
    <property type="project" value="UniProtKB-UniRule"/>
</dbReference>
<dbReference type="InterPro" id="IPR014016">
    <property type="entry name" value="UvrD-like_ATP-bd"/>
</dbReference>
<dbReference type="GO" id="GO:0005829">
    <property type="term" value="C:cytosol"/>
    <property type="evidence" value="ECO:0007669"/>
    <property type="project" value="TreeGrafter"/>
</dbReference>
<evidence type="ECO:0000256" key="6">
    <source>
        <dbReference type="ARBA" id="ARBA00034617"/>
    </source>
</evidence>
<comment type="catalytic activity">
    <reaction evidence="8">
        <text>ATP + H2O = ADP + phosphate + H(+)</text>
        <dbReference type="Rhea" id="RHEA:13065"/>
        <dbReference type="ChEBI" id="CHEBI:15377"/>
        <dbReference type="ChEBI" id="CHEBI:15378"/>
        <dbReference type="ChEBI" id="CHEBI:30616"/>
        <dbReference type="ChEBI" id="CHEBI:43474"/>
        <dbReference type="ChEBI" id="CHEBI:456216"/>
        <dbReference type="EC" id="5.6.2.4"/>
    </reaction>
</comment>
<dbReference type="Gene3D" id="3.40.50.300">
    <property type="entry name" value="P-loop containing nucleotide triphosphate hydrolases"/>
    <property type="match status" value="3"/>
</dbReference>
<evidence type="ECO:0000256" key="1">
    <source>
        <dbReference type="ARBA" id="ARBA00022741"/>
    </source>
</evidence>
<proteinExistence type="predicted"/>
<organism evidence="12 13">
    <name type="scientific">Algoriphagus halophilus</name>
    <dbReference type="NCBI Taxonomy" id="226505"/>
    <lineage>
        <taxon>Bacteria</taxon>
        <taxon>Pseudomonadati</taxon>
        <taxon>Bacteroidota</taxon>
        <taxon>Cytophagia</taxon>
        <taxon>Cytophagales</taxon>
        <taxon>Cyclobacteriaceae</taxon>
        <taxon>Algoriphagus</taxon>
    </lineage>
</organism>
<evidence type="ECO:0000256" key="5">
    <source>
        <dbReference type="ARBA" id="ARBA00023235"/>
    </source>
</evidence>
<comment type="catalytic activity">
    <reaction evidence="6">
        <text>Couples ATP hydrolysis with the unwinding of duplex DNA by translocating in the 3'-5' direction.</text>
        <dbReference type="EC" id="5.6.2.4"/>
    </reaction>
</comment>
<dbReference type="STRING" id="226505.SAMN05444394_2231"/>
<sequence>MDQKPFIIYKSSAGSGKTYTLTLEYLKLALQSPHAFKQILAVTFTNKATQEMKERILEELNRLRSKVDPQEKMDAELMKALDVDESGLKVLAQQTLTAILHDYGRFSVSTIDSFFQKVVRAFAREIDLNAKFDVEMDQAAVLDRVVDRVVMLVMEDEFLHKWLVDYAYEQIQNGSSWDIRRNIHGLGQQIFQEDFKKFAPEIKEFLKEKENITSLQTMVRERKSEIVQLAKELGTHANTIRVSNGLEWTDFAGGSRTFAKVFSLLGDKNQPIPKLTDATLAKIDQPDGWFSKSSKCIDQIKSAYEQGLNQILIQMDALTSRWNTLQAIAKNSYVYGVFKNLLDELSLVKDEENILLISDANEFLKEITKGNDTPFIYEKVGNQYKNYLIDEFQDTSGFQWDSFKPLLENSLGQHQTNLLVGDVKQSIYRWRGGEMKLLLSQVEEEIGTDRIVLKNLDTNFRSLPHIIQFNNAVFKVLPKSMEQVLIADYGVENPKILSQAYEDSFQHVSSKKMNSDFKGKVKLEFIDPKNVEDESSFDELVLDKLPEVVKELQDHGYELKDIAFLVRKKSQGEAIADKMMDFAAENTDPNYGFDVLSDESMYLNKAASVKALVSGFHYLHNPADQVQYKTMWYHLAVLKTEPISHELFALDKMPSYLDEQVKAFQEKEKTMLQLPLMEALEELIQVLGLMELGKESAYISGFKEAVFDFTANNRADLSGFLDWWEDQQLKRTVKIPEGHNAMRIMTIHKSKGLQFKVVLMPFLKWTIFDTSKGNVIWSPFEDREKGLSAVIPLNLNNELANSDFRETYAEEATMAYLDSLNMLYVALTRSEEVFYGFSPFKETIKSQNYMEVQLQQLIQFDASGEGGLSFKTYFDQESKVFELGDWPESQVRKLEPHQAPDLRWAYKNWAEVLKLKKYAVDFSIEGLAQRKKQKFGLLVHEILELSINHQSALQHLQKFYFEGRLSAEERSIVEEQLGHLFAHPTFASWFSSEGVLLAEQGILLPGGKQKRPDRIILNDQEALIVDFKTGEKQSRYAEQVREYMKLVASLAKRPTKGYLCYLETGLIEEVYA</sequence>
<dbReference type="Pfam" id="PF00580">
    <property type="entry name" value="UvrD-helicase"/>
    <property type="match status" value="1"/>
</dbReference>
<dbReference type="GO" id="GO:0016887">
    <property type="term" value="F:ATP hydrolysis activity"/>
    <property type="evidence" value="ECO:0007669"/>
    <property type="project" value="RHEA"/>
</dbReference>
<dbReference type="Gene3D" id="1.10.3170.10">
    <property type="entry name" value="Recbcd, chain B, domain 2"/>
    <property type="match status" value="1"/>
</dbReference>
<dbReference type="RefSeq" id="WP_074224885.1">
    <property type="nucleotide sequence ID" value="NZ_FSRC01000001.1"/>
</dbReference>
<dbReference type="SUPFAM" id="SSF52540">
    <property type="entry name" value="P-loop containing nucleoside triphosphate hydrolases"/>
    <property type="match status" value="1"/>
</dbReference>
<keyword evidence="12" id="KW-0540">Nuclease</keyword>
<dbReference type="EMBL" id="FSRC01000001">
    <property type="protein sequence ID" value="SIN83225.1"/>
    <property type="molecule type" value="Genomic_DNA"/>
</dbReference>
<feature type="domain" description="UvrD-like helicase ATP-binding" evidence="10">
    <location>
        <begin position="1"/>
        <end position="463"/>
    </location>
</feature>
<feature type="domain" description="UvrD-like helicase C-terminal" evidence="11">
    <location>
        <begin position="464"/>
        <end position="752"/>
    </location>
</feature>
<dbReference type="PANTHER" id="PTHR11070:SF67">
    <property type="entry name" value="DNA 3'-5' HELICASE"/>
    <property type="match status" value="1"/>
</dbReference>
<evidence type="ECO:0000256" key="8">
    <source>
        <dbReference type="ARBA" id="ARBA00048988"/>
    </source>
</evidence>
<dbReference type="Proteomes" id="UP000185221">
    <property type="component" value="Unassembled WGS sequence"/>
</dbReference>
<evidence type="ECO:0000313" key="13">
    <source>
        <dbReference type="Proteomes" id="UP000185221"/>
    </source>
</evidence>
<dbReference type="InterPro" id="IPR000212">
    <property type="entry name" value="DNA_helicase_UvrD/REP"/>
</dbReference>
<name>A0A1N6EJL1_9BACT</name>
<keyword evidence="3 9" id="KW-0347">Helicase</keyword>
<keyword evidence="12" id="KW-0269">Exonuclease</keyword>
<evidence type="ECO:0000313" key="12">
    <source>
        <dbReference type="EMBL" id="SIN83225.1"/>
    </source>
</evidence>
<evidence type="ECO:0000256" key="4">
    <source>
        <dbReference type="ARBA" id="ARBA00022840"/>
    </source>
</evidence>
<evidence type="ECO:0000256" key="2">
    <source>
        <dbReference type="ARBA" id="ARBA00022801"/>
    </source>
</evidence>
<dbReference type="Pfam" id="PF13361">
    <property type="entry name" value="UvrD_C"/>
    <property type="match status" value="1"/>
</dbReference>
<dbReference type="EC" id="5.6.2.4" evidence="7"/>
<dbReference type="PROSITE" id="PS51198">
    <property type="entry name" value="UVRD_HELICASE_ATP_BIND"/>
    <property type="match status" value="1"/>
</dbReference>
<keyword evidence="5" id="KW-0413">Isomerase</keyword>
<dbReference type="GO" id="GO:0004527">
    <property type="term" value="F:exonuclease activity"/>
    <property type="evidence" value="ECO:0007669"/>
    <property type="project" value="UniProtKB-KW"/>
</dbReference>
<gene>
    <name evidence="12" type="ORF">SAMN05444394_2231</name>
</gene>
<evidence type="ECO:0000256" key="7">
    <source>
        <dbReference type="ARBA" id="ARBA00034808"/>
    </source>
</evidence>
<evidence type="ECO:0000259" key="10">
    <source>
        <dbReference type="PROSITE" id="PS51198"/>
    </source>
</evidence>
<keyword evidence="4 9" id="KW-0067">ATP-binding</keyword>
<dbReference type="OrthoDB" id="9810135at2"/>
<dbReference type="GO" id="GO:0000725">
    <property type="term" value="P:recombinational repair"/>
    <property type="evidence" value="ECO:0007669"/>
    <property type="project" value="TreeGrafter"/>
</dbReference>
<evidence type="ECO:0000259" key="11">
    <source>
        <dbReference type="PROSITE" id="PS51217"/>
    </source>
</evidence>
<dbReference type="PANTHER" id="PTHR11070">
    <property type="entry name" value="UVRD / RECB / PCRA DNA HELICASE FAMILY MEMBER"/>
    <property type="match status" value="1"/>
</dbReference>
<dbReference type="PROSITE" id="PS51217">
    <property type="entry name" value="UVRD_HELICASE_CTER"/>
    <property type="match status" value="1"/>
</dbReference>
<dbReference type="AlphaFoldDB" id="A0A1N6EJL1"/>